<dbReference type="EMBL" id="CP002919">
    <property type="protein sequence ID" value="AFS53586.1"/>
    <property type="molecule type" value="Genomic_DNA"/>
</dbReference>
<protein>
    <submittedName>
        <fullName evidence="1">Uncharacterized protein</fullName>
    </submittedName>
</protein>
<proteinExistence type="predicted"/>
<dbReference type="STRING" id="1048260.LFML04_1362"/>
<organism evidence="1 2">
    <name type="scientific">Leptospirillum ferriphilum (strain ML-04)</name>
    <dbReference type="NCBI Taxonomy" id="1048260"/>
    <lineage>
        <taxon>Bacteria</taxon>
        <taxon>Pseudomonadati</taxon>
        <taxon>Nitrospirota</taxon>
        <taxon>Nitrospiria</taxon>
        <taxon>Nitrospirales</taxon>
        <taxon>Nitrospiraceae</taxon>
        <taxon>Leptospirillum</taxon>
    </lineage>
</organism>
<evidence type="ECO:0000313" key="1">
    <source>
        <dbReference type="EMBL" id="AFS53586.1"/>
    </source>
</evidence>
<dbReference type="AlphaFoldDB" id="J9ZBM2"/>
<accession>J9ZBM2</accession>
<dbReference type="HOGENOM" id="CLU_3235498_0_0_0"/>
<reference evidence="1 2" key="1">
    <citation type="journal article" date="2011" name="J. Microbiol.">
        <title>Complete genome of Leptospirillum ferriphilum ML-04 provides insight into its physiology and environmental adaptation.</title>
        <authorList>
            <person name="Mi S."/>
            <person name="Song J."/>
            <person name="Lin J."/>
            <person name="Che Y."/>
            <person name="Zheng H."/>
            <person name="Lin J."/>
        </authorList>
    </citation>
    <scope>NUCLEOTIDE SEQUENCE [LARGE SCALE GENOMIC DNA]</scope>
    <source>
        <strain evidence="1 2">ML-04</strain>
    </source>
</reference>
<dbReference type="KEGG" id="lfi:LFML04_1362"/>
<dbReference type="PATRIC" id="fig|1048260.3.peg.1477"/>
<sequence length="43" mass="5207">MPQYRCGRSRTTLNNKETIRPFFFVRDPPKLLTDILLCFNKIY</sequence>
<dbReference type="Proteomes" id="UP000006177">
    <property type="component" value="Chromosome"/>
</dbReference>
<evidence type="ECO:0000313" key="2">
    <source>
        <dbReference type="Proteomes" id="UP000006177"/>
    </source>
</evidence>
<name>J9ZBM2_LEPFM</name>
<gene>
    <name evidence="1" type="ordered locus">LFML04_1362</name>
</gene>